<feature type="compositionally biased region" description="Polar residues" evidence="1">
    <location>
        <begin position="181"/>
        <end position="194"/>
    </location>
</feature>
<dbReference type="Proteomes" id="UP001476247">
    <property type="component" value="Unassembled WGS sequence"/>
</dbReference>
<protein>
    <submittedName>
        <fullName evidence="2">Uncharacterized protein</fullName>
    </submittedName>
</protein>
<accession>A0ABP9XR34</accession>
<organism evidence="2 3">
    <name type="scientific">Helicostylum pulchrum</name>
    <dbReference type="NCBI Taxonomy" id="562976"/>
    <lineage>
        <taxon>Eukaryota</taxon>
        <taxon>Fungi</taxon>
        <taxon>Fungi incertae sedis</taxon>
        <taxon>Mucoromycota</taxon>
        <taxon>Mucoromycotina</taxon>
        <taxon>Mucoromycetes</taxon>
        <taxon>Mucorales</taxon>
        <taxon>Mucorineae</taxon>
        <taxon>Mucoraceae</taxon>
        <taxon>Helicostylum</taxon>
    </lineage>
</organism>
<feature type="region of interest" description="Disordered" evidence="1">
    <location>
        <begin position="402"/>
        <end position="438"/>
    </location>
</feature>
<feature type="compositionally biased region" description="Basic and acidic residues" evidence="1">
    <location>
        <begin position="10"/>
        <end position="21"/>
    </location>
</feature>
<proteinExistence type="predicted"/>
<comment type="caution">
    <text evidence="2">The sequence shown here is derived from an EMBL/GenBank/DDBJ whole genome shotgun (WGS) entry which is preliminary data.</text>
</comment>
<feature type="compositionally biased region" description="Basic and acidic residues" evidence="1">
    <location>
        <begin position="325"/>
        <end position="336"/>
    </location>
</feature>
<feature type="region of interest" description="Disordered" evidence="1">
    <location>
        <begin position="1"/>
        <end position="100"/>
    </location>
</feature>
<name>A0ABP9XR34_9FUNG</name>
<feature type="region of interest" description="Disordered" evidence="1">
    <location>
        <begin position="176"/>
        <end position="205"/>
    </location>
</feature>
<evidence type="ECO:0000313" key="2">
    <source>
        <dbReference type="EMBL" id="GAA5796730.1"/>
    </source>
</evidence>
<gene>
    <name evidence="2" type="ORF">HPULCUR_002105</name>
</gene>
<dbReference type="EMBL" id="BAABUJ010000006">
    <property type="protein sequence ID" value="GAA5796730.1"/>
    <property type="molecule type" value="Genomic_DNA"/>
</dbReference>
<feature type="region of interest" description="Disordered" evidence="1">
    <location>
        <begin position="285"/>
        <end position="305"/>
    </location>
</feature>
<feature type="region of interest" description="Disordered" evidence="1">
    <location>
        <begin position="233"/>
        <end position="273"/>
    </location>
</feature>
<evidence type="ECO:0000313" key="3">
    <source>
        <dbReference type="Proteomes" id="UP001476247"/>
    </source>
</evidence>
<evidence type="ECO:0000256" key="1">
    <source>
        <dbReference type="SAM" id="MobiDB-lite"/>
    </source>
</evidence>
<reference evidence="2 3" key="1">
    <citation type="submission" date="2024-04" db="EMBL/GenBank/DDBJ databases">
        <title>genome sequences of Mucor flavus KT1a and Helicostylum pulchrum KT1b strains isolation_sourced from the surface of a dry-aged beef.</title>
        <authorList>
            <person name="Toyotome T."/>
            <person name="Hosono M."/>
            <person name="Torimaru M."/>
            <person name="Fukuda K."/>
            <person name="Mikami N."/>
        </authorList>
    </citation>
    <scope>NUCLEOTIDE SEQUENCE [LARGE SCALE GENOMIC DNA]</scope>
    <source>
        <strain evidence="2 3">KT1b</strain>
    </source>
</reference>
<feature type="compositionally biased region" description="Basic and acidic residues" evidence="1">
    <location>
        <begin position="251"/>
        <end position="266"/>
    </location>
</feature>
<keyword evidence="3" id="KW-1185">Reference proteome</keyword>
<feature type="compositionally biased region" description="Acidic residues" evidence="1">
    <location>
        <begin position="233"/>
        <end position="245"/>
    </location>
</feature>
<sequence length="480" mass="54583">MPPISRPKKHFTDTSNKKIDSYFKPMSKTKRKIEHDENCQENVRPSPSPPNSQPQQQQHLLKTKAFGEKTFGARSDRENIGSSSKPFGLSRMDRENNGCKTFGTTNALMWQKFDRQPLREKSIKPVNTLKSSSIISKPVQTTFNVLSDKDIENGLEDSLGSLKRSDDGEVNTQYVEEGGTLDSNYSVKSPISYHSDNDTNDTFEPYADQDQISEYTASDDAANLDEFDTQETIDVYRDDDDDEPETFSVYVDKDESSNQERIAVYRDDDDDEPETFNVYVDKDQEEIDVYRDGDEPETFKVYTDKDQEKTDVYRDNDGPETFKVYVDKDESSSKDECDSDSNDTTTFKVYVDPELRKDKFTEHKDAQEQQLAEASDSKALPSTKELTILPKFVQSLGSIPDFFSDDEDKEDSGSTFGKGIFGDEEEDERDYGSISVQSDDFSINDGCADSLASTPEFKIPTTPNFSSRYKQLLKEREQAS</sequence>
<feature type="region of interest" description="Disordered" evidence="1">
    <location>
        <begin position="325"/>
        <end position="346"/>
    </location>
</feature>